<evidence type="ECO:0000313" key="3">
    <source>
        <dbReference type="Proteomes" id="UP000824265"/>
    </source>
</evidence>
<gene>
    <name evidence="2" type="ORF">H9742_04950</name>
</gene>
<protein>
    <submittedName>
        <fullName evidence="2">Nucleoside recognition protein</fullName>
    </submittedName>
</protein>
<organism evidence="2 3">
    <name type="scientific">Candidatus Acetatifactor stercoripullorum</name>
    <dbReference type="NCBI Taxonomy" id="2838414"/>
    <lineage>
        <taxon>Bacteria</taxon>
        <taxon>Bacillati</taxon>
        <taxon>Bacillota</taxon>
        <taxon>Clostridia</taxon>
        <taxon>Lachnospirales</taxon>
        <taxon>Lachnospiraceae</taxon>
        <taxon>Acetatifactor</taxon>
    </lineage>
</organism>
<comment type="caution">
    <text evidence="2">The sequence shown here is derived from an EMBL/GenBank/DDBJ whole genome shotgun (WGS) entry which is preliminary data.</text>
</comment>
<dbReference type="EMBL" id="DXGH01000027">
    <property type="protein sequence ID" value="HIW80870.1"/>
    <property type="molecule type" value="Genomic_DNA"/>
</dbReference>
<feature type="transmembrane region" description="Helical" evidence="1">
    <location>
        <begin position="33"/>
        <end position="54"/>
    </location>
</feature>
<keyword evidence="1" id="KW-0472">Membrane</keyword>
<sequence length="201" mass="21618">MLNYIWAFMILLGVIYAACTGQMSQVTNAALDSAGEAISLCITMAGVVGLWMGLMEIAKKAGIIEKLTRGIGPFLNFMFPKIPKNHIAREYIATNIIANVLGLGWACTPAGLKAMEALAKLEEERGNPAYLGKAAKERAASNEMCTFLILNISSLQLIPVNMIAYRSQYGSANPAVIIAPAILATLLSTFIAVLYCKAKDR</sequence>
<proteinExistence type="predicted"/>
<feature type="transmembrane region" description="Helical" evidence="1">
    <location>
        <begin position="145"/>
        <end position="165"/>
    </location>
</feature>
<dbReference type="AlphaFoldDB" id="A0A9D1R4T6"/>
<keyword evidence="1" id="KW-0812">Transmembrane</keyword>
<keyword evidence="1" id="KW-1133">Transmembrane helix</keyword>
<reference evidence="2" key="2">
    <citation type="submission" date="2021-04" db="EMBL/GenBank/DDBJ databases">
        <authorList>
            <person name="Gilroy R."/>
        </authorList>
    </citation>
    <scope>NUCLEOTIDE SEQUENCE</scope>
    <source>
        <strain evidence="2">CHK195-6426</strain>
    </source>
</reference>
<evidence type="ECO:0000313" key="2">
    <source>
        <dbReference type="EMBL" id="HIW80870.1"/>
    </source>
</evidence>
<feature type="transmembrane region" description="Helical" evidence="1">
    <location>
        <begin position="177"/>
        <end position="196"/>
    </location>
</feature>
<accession>A0A9D1R4T6</accession>
<evidence type="ECO:0000256" key="1">
    <source>
        <dbReference type="SAM" id="Phobius"/>
    </source>
</evidence>
<reference evidence="2" key="1">
    <citation type="journal article" date="2021" name="PeerJ">
        <title>Extensive microbial diversity within the chicken gut microbiome revealed by metagenomics and culture.</title>
        <authorList>
            <person name="Gilroy R."/>
            <person name="Ravi A."/>
            <person name="Getino M."/>
            <person name="Pursley I."/>
            <person name="Horton D.L."/>
            <person name="Alikhan N.F."/>
            <person name="Baker D."/>
            <person name="Gharbi K."/>
            <person name="Hall N."/>
            <person name="Watson M."/>
            <person name="Adriaenssens E.M."/>
            <person name="Foster-Nyarko E."/>
            <person name="Jarju S."/>
            <person name="Secka A."/>
            <person name="Antonio M."/>
            <person name="Oren A."/>
            <person name="Chaudhuri R.R."/>
            <person name="La Ragione R."/>
            <person name="Hildebrand F."/>
            <person name="Pallen M.J."/>
        </authorList>
    </citation>
    <scope>NUCLEOTIDE SEQUENCE</scope>
    <source>
        <strain evidence="2">CHK195-6426</strain>
    </source>
</reference>
<name>A0A9D1R4T6_9FIRM</name>
<dbReference type="Proteomes" id="UP000824265">
    <property type="component" value="Unassembled WGS sequence"/>
</dbReference>